<organism evidence="2 3">
    <name type="scientific">Pseudochryseolinea flava</name>
    <dbReference type="NCBI Taxonomy" id="2059302"/>
    <lineage>
        <taxon>Bacteria</taxon>
        <taxon>Pseudomonadati</taxon>
        <taxon>Bacteroidota</taxon>
        <taxon>Cytophagia</taxon>
        <taxon>Cytophagales</taxon>
        <taxon>Fulvivirgaceae</taxon>
        <taxon>Pseudochryseolinea</taxon>
    </lineage>
</organism>
<dbReference type="OrthoDB" id="980982at2"/>
<evidence type="ECO:0000256" key="1">
    <source>
        <dbReference type="SAM" id="SignalP"/>
    </source>
</evidence>
<dbReference type="AlphaFoldDB" id="A0A364XWP9"/>
<sequence length="294" mass="33120">MKAIKGLILFASIVISISSCFDPPEFSTVPQISLNSITFTESLSSEVQDSIVIDLSFRDGDGDLGLNDSDTVPPYQTYQAYVADNGVIKPILVPKLFPTRTDLLVLDFGNTTGRLVMSDLASHPQYTNVLPPFDPSSNCNRYMLIGSDRRLMKLLVRMGDIDRVPDEFHLKDTTIGPTSYKLLKGNLYFTRNKYVNNYHVRILEQVATNKFEEIFLSSENNEICYSPFDGRFPVLKDDTNSPLEGDLSYSLKSFGLLTVLSPRLFKFEISIVDRALNQSNVIETKVYTLDELRP</sequence>
<keyword evidence="3" id="KW-1185">Reference proteome</keyword>
<accession>A0A364XWP9</accession>
<dbReference type="PROSITE" id="PS51257">
    <property type="entry name" value="PROKAR_LIPOPROTEIN"/>
    <property type="match status" value="1"/>
</dbReference>
<proteinExistence type="predicted"/>
<dbReference type="Proteomes" id="UP000251889">
    <property type="component" value="Unassembled WGS sequence"/>
</dbReference>
<keyword evidence="1" id="KW-0732">Signal</keyword>
<evidence type="ECO:0008006" key="4">
    <source>
        <dbReference type="Google" id="ProtNLM"/>
    </source>
</evidence>
<feature type="signal peptide" evidence="1">
    <location>
        <begin position="1"/>
        <end position="21"/>
    </location>
</feature>
<dbReference type="RefSeq" id="WP_112749277.1">
    <property type="nucleotide sequence ID" value="NZ_QMFY01000016.1"/>
</dbReference>
<protein>
    <recommendedName>
        <fullName evidence="4">DUF4221 domain-containing protein</fullName>
    </recommendedName>
</protein>
<evidence type="ECO:0000313" key="2">
    <source>
        <dbReference type="EMBL" id="RAV98601.1"/>
    </source>
</evidence>
<name>A0A364XWP9_9BACT</name>
<dbReference type="EMBL" id="QMFY01000016">
    <property type="protein sequence ID" value="RAV98601.1"/>
    <property type="molecule type" value="Genomic_DNA"/>
</dbReference>
<gene>
    <name evidence="2" type="ORF">DQQ10_22980</name>
</gene>
<feature type="chain" id="PRO_5016901776" description="DUF4221 domain-containing protein" evidence="1">
    <location>
        <begin position="22"/>
        <end position="294"/>
    </location>
</feature>
<reference evidence="2 3" key="1">
    <citation type="submission" date="2018-06" db="EMBL/GenBank/DDBJ databases">
        <title>Chryseolinea flavus sp. nov., a member of the phylum Bacteroidetes isolated from soil.</title>
        <authorList>
            <person name="Li Y."/>
            <person name="Wang J."/>
        </authorList>
    </citation>
    <scope>NUCLEOTIDE SEQUENCE [LARGE SCALE GENOMIC DNA]</scope>
    <source>
        <strain evidence="2 3">SDU1-6</strain>
    </source>
</reference>
<evidence type="ECO:0000313" key="3">
    <source>
        <dbReference type="Proteomes" id="UP000251889"/>
    </source>
</evidence>
<comment type="caution">
    <text evidence="2">The sequence shown here is derived from an EMBL/GenBank/DDBJ whole genome shotgun (WGS) entry which is preliminary data.</text>
</comment>